<evidence type="ECO:0000313" key="3">
    <source>
        <dbReference type="Proteomes" id="UP000663193"/>
    </source>
</evidence>
<dbReference type="KEGG" id="pno:SNOG_02678"/>
<evidence type="ECO:0000313" key="2">
    <source>
        <dbReference type="EMBL" id="QRC94932.1"/>
    </source>
</evidence>
<dbReference type="Pfam" id="PF06985">
    <property type="entry name" value="HET"/>
    <property type="match status" value="1"/>
</dbReference>
<sequence>MDATLTPYEYTNLGPAEIRLLRPDTHNKSTAWILDTVSLESVALEFDALSYTWGSQLETYPIVCNGKSMRVHHNLYSALPFLAHRMGELTHRPIWVDAVCINQNDDDEKAVQIKLMGQLYRRAKRVWVWLGCAPAEVQSHISNAISLLPYIVEEATRRKASTYTSREEKVALPLRDLEPELWQAILHLLRNSWYSRVWIIQEVALASDIVFLCGADKIDAASLESAVENDRVSYWKISDINGNPVKPGHMGFDNSTVFHIRELAQGSRASLSLDSVSLLLRVTLLMTGEHACFLEQDRVYGMLGLIREEELASLAIDFHAYTSVPTLYTRFATYLLLNNDPNKTQFWWRVFNMAFSFHKLNGLPSWVPDFHHQGRMTKFVCVPARITMFGHNTAQYCASAQPTVVTAGSRVGELMIRGKFVDEIMITHAPCVRNLEKTGEEGEGARWIMTVAQWHETIAQKILEKYDHEDDGDEIETWRVSEKTYWKTLFADNFLDESNKPITMTMCRIFRGTMLHVAEACNWILESIRRKAAGIEEVPPEIGPRCSARVRMSSPYQPILAKLGRLGDRQLFNTKHGRFGFTIKGVQPGDILCVFNSASTPHVLRRMTDRDDGAYQVIGDAYVDGMMLVEVDAMGIKDQDILLV</sequence>
<dbReference type="PANTHER" id="PTHR24148">
    <property type="entry name" value="ANKYRIN REPEAT DOMAIN-CONTAINING PROTEIN 39 HOMOLOG-RELATED"/>
    <property type="match status" value="1"/>
</dbReference>
<dbReference type="InterPro" id="IPR010730">
    <property type="entry name" value="HET"/>
</dbReference>
<dbReference type="Pfam" id="PF26639">
    <property type="entry name" value="Het-6_barrel"/>
    <property type="match status" value="1"/>
</dbReference>
<protein>
    <recommendedName>
        <fullName evidence="1">Heterokaryon incompatibility domain-containing protein</fullName>
    </recommendedName>
</protein>
<reference evidence="3" key="1">
    <citation type="journal article" date="2021" name="BMC Genomics">
        <title>Chromosome-level genome assembly and manually-curated proteome of model necrotroph Parastagonospora nodorum Sn15 reveals a genome-wide trove of candidate effector homologs, and redundancy of virulence-related functions within an accessory chromosome.</title>
        <authorList>
            <person name="Bertazzoni S."/>
            <person name="Jones D.A.B."/>
            <person name="Phan H.T."/>
            <person name="Tan K.-C."/>
            <person name="Hane J.K."/>
        </authorList>
    </citation>
    <scope>NUCLEOTIDE SEQUENCE [LARGE SCALE GENOMIC DNA]</scope>
    <source>
        <strain evidence="3">SN15 / ATCC MYA-4574 / FGSC 10173)</strain>
    </source>
</reference>
<dbReference type="RefSeq" id="XP_001793277.1">
    <property type="nucleotide sequence ID" value="XM_001793225.1"/>
</dbReference>
<dbReference type="InterPro" id="IPR052895">
    <property type="entry name" value="HetReg/Transcr_Mod"/>
</dbReference>
<dbReference type="VEuPathDB" id="FungiDB:JI435_026780"/>
<accession>A0A7U2I0K1</accession>
<dbReference type="PANTHER" id="PTHR24148:SF64">
    <property type="entry name" value="HETEROKARYON INCOMPATIBILITY DOMAIN-CONTAINING PROTEIN"/>
    <property type="match status" value="1"/>
</dbReference>
<gene>
    <name evidence="2" type="ORF">JI435_026780</name>
</gene>
<proteinExistence type="predicted"/>
<dbReference type="OMA" id="SWCPDYH"/>
<evidence type="ECO:0000259" key="1">
    <source>
        <dbReference type="Pfam" id="PF06985"/>
    </source>
</evidence>
<organism evidence="2 3">
    <name type="scientific">Phaeosphaeria nodorum (strain SN15 / ATCC MYA-4574 / FGSC 10173)</name>
    <name type="common">Glume blotch fungus</name>
    <name type="synonym">Parastagonospora nodorum</name>
    <dbReference type="NCBI Taxonomy" id="321614"/>
    <lineage>
        <taxon>Eukaryota</taxon>
        <taxon>Fungi</taxon>
        <taxon>Dikarya</taxon>
        <taxon>Ascomycota</taxon>
        <taxon>Pezizomycotina</taxon>
        <taxon>Dothideomycetes</taxon>
        <taxon>Pleosporomycetidae</taxon>
        <taxon>Pleosporales</taxon>
        <taxon>Pleosporineae</taxon>
        <taxon>Phaeosphaeriaceae</taxon>
        <taxon>Parastagonospora</taxon>
    </lineage>
</organism>
<dbReference type="EMBL" id="CP069027">
    <property type="protein sequence ID" value="QRC94932.1"/>
    <property type="molecule type" value="Genomic_DNA"/>
</dbReference>
<dbReference type="Proteomes" id="UP000663193">
    <property type="component" value="Chromosome 5"/>
</dbReference>
<dbReference type="AlphaFoldDB" id="A0A7U2I0K1"/>
<name>A0A7U2I0K1_PHANO</name>
<keyword evidence="3" id="KW-1185">Reference proteome</keyword>
<dbReference type="OrthoDB" id="4476201at2759"/>
<feature type="domain" description="Heterokaryon incompatibility" evidence="1">
    <location>
        <begin position="46"/>
        <end position="202"/>
    </location>
</feature>